<organism evidence="2 3">
    <name type="scientific">Helianthus annuus</name>
    <name type="common">Common sunflower</name>
    <dbReference type="NCBI Taxonomy" id="4232"/>
    <lineage>
        <taxon>Eukaryota</taxon>
        <taxon>Viridiplantae</taxon>
        <taxon>Streptophyta</taxon>
        <taxon>Embryophyta</taxon>
        <taxon>Tracheophyta</taxon>
        <taxon>Spermatophyta</taxon>
        <taxon>Magnoliopsida</taxon>
        <taxon>eudicotyledons</taxon>
        <taxon>Gunneridae</taxon>
        <taxon>Pentapetalae</taxon>
        <taxon>asterids</taxon>
        <taxon>campanulids</taxon>
        <taxon>Asterales</taxon>
        <taxon>Asteraceae</taxon>
        <taxon>Asteroideae</taxon>
        <taxon>Heliantheae alliance</taxon>
        <taxon>Heliantheae</taxon>
        <taxon>Helianthus</taxon>
    </lineage>
</organism>
<dbReference type="AlphaFoldDB" id="A0A251S1S5"/>
<dbReference type="InParanoid" id="A0A251S1S5"/>
<dbReference type="Proteomes" id="UP000215914">
    <property type="component" value="Chromosome 16"/>
</dbReference>
<dbReference type="EMBL" id="MNCJ02000331">
    <property type="protein sequence ID" value="KAF5761341.1"/>
    <property type="molecule type" value="Genomic_DNA"/>
</dbReference>
<keyword evidence="3" id="KW-1185">Reference proteome</keyword>
<gene>
    <name evidence="2" type="ORF">HannXRQ_Chr16g0521591</name>
    <name evidence="1" type="ORF">HanXRQr2_Chr16g0763961</name>
</gene>
<evidence type="ECO:0000313" key="2">
    <source>
        <dbReference type="EMBL" id="OTF92413.1"/>
    </source>
</evidence>
<dbReference type="Gramene" id="mRNA:HanXRQr2_Chr16g0763961">
    <property type="protein sequence ID" value="mRNA:HanXRQr2_Chr16g0763961"/>
    <property type="gene ID" value="HanXRQr2_Chr16g0763961"/>
</dbReference>
<evidence type="ECO:0000313" key="3">
    <source>
        <dbReference type="Proteomes" id="UP000215914"/>
    </source>
</evidence>
<protein>
    <submittedName>
        <fullName evidence="2">Uncharacterized protein</fullName>
    </submittedName>
</protein>
<evidence type="ECO:0000313" key="1">
    <source>
        <dbReference type="EMBL" id="KAF5761341.1"/>
    </source>
</evidence>
<name>A0A251S1S5_HELAN</name>
<reference evidence="1" key="3">
    <citation type="submission" date="2020-06" db="EMBL/GenBank/DDBJ databases">
        <title>Helianthus annuus Genome sequencing and assembly Release 2.</title>
        <authorList>
            <person name="Gouzy J."/>
            <person name="Langlade N."/>
            <person name="Munos S."/>
        </authorList>
    </citation>
    <scope>NUCLEOTIDE SEQUENCE</scope>
    <source>
        <tissue evidence="1">Leaves</tissue>
    </source>
</reference>
<sequence length="50" mass="5964">MRERKRRIQRGGRRPSALRPQQLIVDCYGREDLGFYISRGSWLVRLFGVN</sequence>
<dbReference type="EMBL" id="CM007905">
    <property type="protein sequence ID" value="OTF92413.1"/>
    <property type="molecule type" value="Genomic_DNA"/>
</dbReference>
<reference evidence="1 3" key="1">
    <citation type="journal article" date="2017" name="Nature">
        <title>The sunflower genome provides insights into oil metabolism, flowering and Asterid evolution.</title>
        <authorList>
            <person name="Badouin H."/>
            <person name="Gouzy J."/>
            <person name="Grassa C.J."/>
            <person name="Murat F."/>
            <person name="Staton S.E."/>
            <person name="Cottret L."/>
            <person name="Lelandais-Briere C."/>
            <person name="Owens G.L."/>
            <person name="Carrere S."/>
            <person name="Mayjonade B."/>
            <person name="Legrand L."/>
            <person name="Gill N."/>
            <person name="Kane N.C."/>
            <person name="Bowers J.E."/>
            <person name="Hubner S."/>
            <person name="Bellec A."/>
            <person name="Berard A."/>
            <person name="Berges H."/>
            <person name="Blanchet N."/>
            <person name="Boniface M.C."/>
            <person name="Brunel D."/>
            <person name="Catrice O."/>
            <person name="Chaidir N."/>
            <person name="Claudel C."/>
            <person name="Donnadieu C."/>
            <person name="Faraut T."/>
            <person name="Fievet G."/>
            <person name="Helmstetter N."/>
            <person name="King M."/>
            <person name="Knapp S.J."/>
            <person name="Lai Z."/>
            <person name="Le Paslier M.C."/>
            <person name="Lippi Y."/>
            <person name="Lorenzon L."/>
            <person name="Mandel J.R."/>
            <person name="Marage G."/>
            <person name="Marchand G."/>
            <person name="Marquand E."/>
            <person name="Bret-Mestries E."/>
            <person name="Morien E."/>
            <person name="Nambeesan S."/>
            <person name="Nguyen T."/>
            <person name="Pegot-Espagnet P."/>
            <person name="Pouilly N."/>
            <person name="Raftis F."/>
            <person name="Sallet E."/>
            <person name="Schiex T."/>
            <person name="Thomas J."/>
            <person name="Vandecasteele C."/>
            <person name="Vares D."/>
            <person name="Vear F."/>
            <person name="Vautrin S."/>
            <person name="Crespi M."/>
            <person name="Mangin B."/>
            <person name="Burke J.M."/>
            <person name="Salse J."/>
            <person name="Munos S."/>
            <person name="Vincourt P."/>
            <person name="Rieseberg L.H."/>
            <person name="Langlade N.B."/>
        </authorList>
    </citation>
    <scope>NUCLEOTIDE SEQUENCE [LARGE SCALE GENOMIC DNA]</scope>
    <source>
        <strain evidence="3">cv. SF193</strain>
        <tissue evidence="1">Leaves</tissue>
    </source>
</reference>
<proteinExistence type="predicted"/>
<accession>A0A251S1S5</accession>
<reference evidence="2" key="2">
    <citation type="submission" date="2017-02" db="EMBL/GenBank/DDBJ databases">
        <title>Sunflower complete genome.</title>
        <authorList>
            <person name="Langlade N."/>
            <person name="Munos S."/>
        </authorList>
    </citation>
    <scope>NUCLEOTIDE SEQUENCE [LARGE SCALE GENOMIC DNA]</scope>
    <source>
        <tissue evidence="2">Leaves</tissue>
    </source>
</reference>